<evidence type="ECO:0000259" key="6">
    <source>
        <dbReference type="PROSITE" id="PS51063"/>
    </source>
</evidence>
<dbReference type="PROSITE" id="PS50042">
    <property type="entry name" value="CNMP_BINDING_3"/>
    <property type="match status" value="1"/>
</dbReference>
<evidence type="ECO:0000256" key="4">
    <source>
        <dbReference type="SAM" id="MobiDB-lite"/>
    </source>
</evidence>
<dbReference type="InterPro" id="IPR012318">
    <property type="entry name" value="HTH_CRP"/>
</dbReference>
<feature type="domain" description="Cyclic nucleotide-binding" evidence="5">
    <location>
        <begin position="71"/>
        <end position="191"/>
    </location>
</feature>
<gene>
    <name evidence="7" type="ORF">JMJ55_25210</name>
</gene>
<dbReference type="SUPFAM" id="SSF46785">
    <property type="entry name" value="Winged helix' DNA-binding domain"/>
    <property type="match status" value="1"/>
</dbReference>
<evidence type="ECO:0000313" key="8">
    <source>
        <dbReference type="Proteomes" id="UP000606490"/>
    </source>
</evidence>
<dbReference type="InterPro" id="IPR036388">
    <property type="entry name" value="WH-like_DNA-bd_sf"/>
</dbReference>
<dbReference type="InterPro" id="IPR050397">
    <property type="entry name" value="Env_Response_Regulators"/>
</dbReference>
<name>A0ABS1VAE7_9PROT</name>
<dbReference type="InterPro" id="IPR014710">
    <property type="entry name" value="RmlC-like_jellyroll"/>
</dbReference>
<comment type="caution">
    <text evidence="7">The sequence shown here is derived from an EMBL/GenBank/DDBJ whole genome shotgun (WGS) entry which is preliminary data.</text>
</comment>
<reference evidence="7 8" key="1">
    <citation type="submission" date="2021-01" db="EMBL/GenBank/DDBJ databases">
        <title>Belnapia mucosa sp. nov. and Belnapia arida sp. nov., isolated from the Tabernas Desert (Almeria, Spain).</title>
        <authorList>
            <person name="Molina-Menor E."/>
            <person name="Vidal-Verdu A."/>
            <person name="Calonge A."/>
            <person name="Satari L."/>
            <person name="Pereto Magraner J."/>
            <person name="Porcar Miralles M."/>
        </authorList>
    </citation>
    <scope>NUCLEOTIDE SEQUENCE [LARGE SCALE GENOMIC DNA]</scope>
    <source>
        <strain evidence="7 8">T6</strain>
    </source>
</reference>
<dbReference type="Gene3D" id="1.10.10.10">
    <property type="entry name" value="Winged helix-like DNA-binding domain superfamily/Winged helix DNA-binding domain"/>
    <property type="match status" value="1"/>
</dbReference>
<dbReference type="PROSITE" id="PS51063">
    <property type="entry name" value="HTH_CRP_2"/>
    <property type="match status" value="1"/>
</dbReference>
<dbReference type="Proteomes" id="UP000606490">
    <property type="component" value="Unassembled WGS sequence"/>
</dbReference>
<feature type="domain" description="HTH crp-type" evidence="6">
    <location>
        <begin position="205"/>
        <end position="276"/>
    </location>
</feature>
<evidence type="ECO:0000313" key="7">
    <source>
        <dbReference type="EMBL" id="MBL6458642.1"/>
    </source>
</evidence>
<dbReference type="Gene3D" id="2.60.120.10">
    <property type="entry name" value="Jelly Rolls"/>
    <property type="match status" value="1"/>
</dbReference>
<dbReference type="SUPFAM" id="SSF51206">
    <property type="entry name" value="cAMP-binding domain-like"/>
    <property type="match status" value="1"/>
</dbReference>
<protein>
    <submittedName>
        <fullName evidence="7">Crp/Fnr family transcriptional regulator</fullName>
    </submittedName>
</protein>
<dbReference type="EMBL" id="JAEUXJ010000017">
    <property type="protein sequence ID" value="MBL6458642.1"/>
    <property type="molecule type" value="Genomic_DNA"/>
</dbReference>
<proteinExistence type="predicted"/>
<evidence type="ECO:0000256" key="1">
    <source>
        <dbReference type="ARBA" id="ARBA00023015"/>
    </source>
</evidence>
<dbReference type="Pfam" id="PF00027">
    <property type="entry name" value="cNMP_binding"/>
    <property type="match status" value="1"/>
</dbReference>
<dbReference type="InterPro" id="IPR000595">
    <property type="entry name" value="cNMP-bd_dom"/>
</dbReference>
<feature type="region of interest" description="Disordered" evidence="4">
    <location>
        <begin position="1"/>
        <end position="23"/>
    </location>
</feature>
<sequence length="291" mass="31843">MVVQQRPAAARGFDPDEGGSRGEDLAHLASDIAAGQWSARAGIGSAEPHSGHDEPAGRFARSAAELARQELFRGLPEAQIAQLAAQVRWRWVDPGEAVLDYGDLSTDVFLVEDGSLRVLVRTPAGQEVFLSDVFAGELFGELAAIRGTPRSANVTALHRSRLCVIPATVFLTTILKSPDAALRLMRILTDRIRTQSDRLVELTVLPVRHRLYAELLRLSRRRGSGGERVISPPPPHHVIAARIGARREPVSRELSELSRQAMIQTSRRAIVVLRPEVLQAAIEAKLHGRDN</sequence>
<dbReference type="InterPro" id="IPR036390">
    <property type="entry name" value="WH_DNA-bd_sf"/>
</dbReference>
<keyword evidence="1" id="KW-0805">Transcription regulation</keyword>
<evidence type="ECO:0000259" key="5">
    <source>
        <dbReference type="PROSITE" id="PS50042"/>
    </source>
</evidence>
<organism evidence="7 8">
    <name type="scientific">Belnapia mucosa</name>
    <dbReference type="NCBI Taxonomy" id="2804532"/>
    <lineage>
        <taxon>Bacteria</taxon>
        <taxon>Pseudomonadati</taxon>
        <taxon>Pseudomonadota</taxon>
        <taxon>Alphaproteobacteria</taxon>
        <taxon>Acetobacterales</taxon>
        <taxon>Roseomonadaceae</taxon>
        <taxon>Belnapia</taxon>
    </lineage>
</organism>
<dbReference type="PANTHER" id="PTHR24567:SF74">
    <property type="entry name" value="HTH-TYPE TRANSCRIPTIONAL REGULATOR ARCR"/>
    <property type="match status" value="1"/>
</dbReference>
<keyword evidence="8" id="KW-1185">Reference proteome</keyword>
<keyword evidence="3" id="KW-0804">Transcription</keyword>
<accession>A0ABS1VAE7</accession>
<dbReference type="SMART" id="SM00100">
    <property type="entry name" value="cNMP"/>
    <property type="match status" value="1"/>
</dbReference>
<dbReference type="PANTHER" id="PTHR24567">
    <property type="entry name" value="CRP FAMILY TRANSCRIPTIONAL REGULATORY PROTEIN"/>
    <property type="match status" value="1"/>
</dbReference>
<evidence type="ECO:0000256" key="2">
    <source>
        <dbReference type="ARBA" id="ARBA00023125"/>
    </source>
</evidence>
<dbReference type="CDD" id="cd00038">
    <property type="entry name" value="CAP_ED"/>
    <property type="match status" value="1"/>
</dbReference>
<dbReference type="Pfam" id="PF13545">
    <property type="entry name" value="HTH_Crp_2"/>
    <property type="match status" value="1"/>
</dbReference>
<evidence type="ECO:0000256" key="3">
    <source>
        <dbReference type="ARBA" id="ARBA00023163"/>
    </source>
</evidence>
<keyword evidence="2" id="KW-0238">DNA-binding</keyword>
<dbReference type="InterPro" id="IPR018490">
    <property type="entry name" value="cNMP-bd_dom_sf"/>
</dbReference>